<dbReference type="PROSITE" id="PS00138">
    <property type="entry name" value="SUBTILASE_SER"/>
    <property type="match status" value="1"/>
</dbReference>
<dbReference type="SUPFAM" id="SSF52743">
    <property type="entry name" value="Subtilisin-like"/>
    <property type="match status" value="1"/>
</dbReference>
<dbReference type="InterPro" id="IPR051048">
    <property type="entry name" value="Peptidase_S8/S53_subtilisin"/>
</dbReference>
<accession>A0ABU9NI96</accession>
<dbReference type="PANTHER" id="PTHR43399:SF4">
    <property type="entry name" value="CELL WALL-ASSOCIATED PROTEASE"/>
    <property type="match status" value="1"/>
</dbReference>
<dbReference type="InterPro" id="IPR036852">
    <property type="entry name" value="Peptidase_S8/S53_dom_sf"/>
</dbReference>
<dbReference type="InterPro" id="IPR045474">
    <property type="entry name" value="GEVED"/>
</dbReference>
<evidence type="ECO:0000256" key="2">
    <source>
        <dbReference type="ARBA" id="ARBA00022670"/>
    </source>
</evidence>
<feature type="domain" description="Fibronectin type-III" evidence="7">
    <location>
        <begin position="563"/>
        <end position="649"/>
    </location>
</feature>
<dbReference type="SMART" id="SM00060">
    <property type="entry name" value="FN3"/>
    <property type="match status" value="1"/>
</dbReference>
<dbReference type="InterPro" id="IPR034058">
    <property type="entry name" value="TagA/B/C/D_pept_dom"/>
</dbReference>
<evidence type="ECO:0000256" key="6">
    <source>
        <dbReference type="PROSITE-ProRule" id="PRU01240"/>
    </source>
</evidence>
<dbReference type="NCBIfam" id="TIGR04183">
    <property type="entry name" value="Por_Secre_tail"/>
    <property type="match status" value="1"/>
</dbReference>
<dbReference type="InterPro" id="IPR036116">
    <property type="entry name" value="FN3_sf"/>
</dbReference>
<dbReference type="RefSeq" id="WP_342690203.1">
    <property type="nucleotide sequence ID" value="NZ_JBCGDP010000001.1"/>
</dbReference>
<keyword evidence="9" id="KW-1185">Reference proteome</keyword>
<organism evidence="8 9">
    <name type="scientific">Flavobacterium polysaccharolyticum</name>
    <dbReference type="NCBI Taxonomy" id="3133148"/>
    <lineage>
        <taxon>Bacteria</taxon>
        <taxon>Pseudomonadati</taxon>
        <taxon>Bacteroidota</taxon>
        <taxon>Flavobacteriia</taxon>
        <taxon>Flavobacteriales</taxon>
        <taxon>Flavobacteriaceae</taxon>
        <taxon>Flavobacterium</taxon>
    </lineage>
</organism>
<dbReference type="InterPro" id="IPR026444">
    <property type="entry name" value="Secre_tail"/>
</dbReference>
<dbReference type="SUPFAM" id="SSF49785">
    <property type="entry name" value="Galactose-binding domain-like"/>
    <property type="match status" value="1"/>
</dbReference>
<dbReference type="InterPro" id="IPR008979">
    <property type="entry name" value="Galactose-bd-like_sf"/>
</dbReference>
<dbReference type="InterPro" id="IPR000209">
    <property type="entry name" value="Peptidase_S8/S53_dom"/>
</dbReference>
<gene>
    <name evidence="8" type="ORF">WFZ86_00930</name>
</gene>
<dbReference type="PROSITE" id="PS50853">
    <property type="entry name" value="FN3"/>
    <property type="match status" value="1"/>
</dbReference>
<dbReference type="InterPro" id="IPR003961">
    <property type="entry name" value="FN3_dom"/>
</dbReference>
<evidence type="ECO:0000313" key="9">
    <source>
        <dbReference type="Proteomes" id="UP001468798"/>
    </source>
</evidence>
<dbReference type="InterPro" id="IPR013783">
    <property type="entry name" value="Ig-like_fold"/>
</dbReference>
<dbReference type="Proteomes" id="UP001468798">
    <property type="component" value="Unassembled WGS sequence"/>
</dbReference>
<reference evidence="8 9" key="1">
    <citation type="submission" date="2024-03" db="EMBL/GenBank/DDBJ databases">
        <title>Two novel species of the genus Flavobacterium exhibiting potentially degradation of complex polysaccharides.</title>
        <authorList>
            <person name="Lian X."/>
        </authorList>
    </citation>
    <scope>NUCLEOTIDE SEQUENCE [LARGE SCALE GENOMIC DNA]</scope>
    <source>
        <strain evidence="8 9">N6</strain>
    </source>
</reference>
<keyword evidence="4 6" id="KW-0378">Hydrolase</keyword>
<dbReference type="Gene3D" id="2.60.120.380">
    <property type="match status" value="1"/>
</dbReference>
<evidence type="ECO:0000259" key="7">
    <source>
        <dbReference type="PROSITE" id="PS50853"/>
    </source>
</evidence>
<dbReference type="CDD" id="cd00063">
    <property type="entry name" value="FN3"/>
    <property type="match status" value="1"/>
</dbReference>
<keyword evidence="3" id="KW-0732">Signal</keyword>
<dbReference type="PROSITE" id="PS51892">
    <property type="entry name" value="SUBTILASE"/>
    <property type="match status" value="1"/>
</dbReference>
<feature type="active site" description="Charge relay system" evidence="6">
    <location>
        <position position="132"/>
    </location>
</feature>
<name>A0ABU9NI96_9FLAO</name>
<comment type="similarity">
    <text evidence="1 6">Belongs to the peptidase S8 family.</text>
</comment>
<keyword evidence="5 6" id="KW-0720">Serine protease</keyword>
<dbReference type="Pfam" id="PF00082">
    <property type="entry name" value="Peptidase_S8"/>
    <property type="match status" value="1"/>
</dbReference>
<dbReference type="EMBL" id="JBCGDP010000001">
    <property type="protein sequence ID" value="MEM0575053.1"/>
    <property type="molecule type" value="Genomic_DNA"/>
</dbReference>
<dbReference type="Gene3D" id="3.40.50.200">
    <property type="entry name" value="Peptidase S8/S53 domain"/>
    <property type="match status" value="1"/>
</dbReference>
<dbReference type="PANTHER" id="PTHR43399">
    <property type="entry name" value="SUBTILISIN-RELATED"/>
    <property type="match status" value="1"/>
</dbReference>
<evidence type="ECO:0000256" key="5">
    <source>
        <dbReference type="ARBA" id="ARBA00022825"/>
    </source>
</evidence>
<comment type="caution">
    <text evidence="8">The sequence shown here is derived from an EMBL/GenBank/DDBJ whole genome shotgun (WGS) entry which is preliminary data.</text>
</comment>
<evidence type="ECO:0000256" key="1">
    <source>
        <dbReference type="ARBA" id="ARBA00011073"/>
    </source>
</evidence>
<evidence type="ECO:0000256" key="3">
    <source>
        <dbReference type="ARBA" id="ARBA00022729"/>
    </source>
</evidence>
<feature type="active site" description="Charge relay system" evidence="6">
    <location>
        <position position="168"/>
    </location>
</feature>
<dbReference type="InterPro" id="IPR023828">
    <property type="entry name" value="Peptidase_S8_Ser-AS"/>
</dbReference>
<sequence length="888" mass="94011">MLKNYYFKGTLFTALFCSMLTTFGQTKSQRAQITKEYNAKEIKKLSSSFLEKQKTNKKAAITFAKANNIPVSVTLKDGGFAELQKVNADGSLLYYRTFNVAAARSTRTNYLNTGGGLGLSLDGQNMTAYVWDGGHARVTHQEYDGAGGTNRVSVEDASTEGGTQLNFHAAHVTGTICASGFAANAKGMASHSKVKGYMWNNDLSEATTEAANGMLVSNHSYGYRSKDDAGNNILPNYFPGAYIEDSRDWDNLMYNAPNYLMVVAAGNDGSQSITANPLAAGFDKLTGHSTSKNNLVVANAQDATIDSAGNLVSVAISSSSSQGPTDDLRIKPDIAGNGSGVYSSYQNSDSAYGTISGTSMASPNVAGSLLLLQQHHRNVKGSFMRSASLRGLALHTADDAGLTGPDPVFGWGLLNVKRAAETITNTGNSSIISELTLQPGQTYTINVNSDGVNKLLASICWTDPAGTATTALNSSSAILINDLDIRITKSSSVFSPWRLTGANTNGTGDNTKDNFERADVTGATGQYTITVTHKGTTLSGGSQNYTLIVTGVTTNAVTCNATVPTNLASSAITATGATVSWGAVTGTTYEYQYKTTAATTWTTGTSASASVSLTGLTASTAYEFQVKSICPNNTSSAFSTSLNFTTSNVPAPTYCTSTSTNTTDERIARVQLGTINNASTGTTGYENFTSLSTNLTRGTANTITITPFWRSTTYAEGYSVWIDYNSDGDFTDAGEQVFTRTATTTTPVAGTFTVPAATTTGPKRVRVSMKYNAVPTSCESFTYGQVEDYTVNIVAPSVVNAITSDLAIVSDKKNYDFVVYPNPTKGILNISTFDNRAVTYVIYSLIGKKIISGNAIETGIDVSEIPSGIYVIELNDGEKTVSKKFVKK</sequence>
<protein>
    <submittedName>
        <fullName evidence="8">S8 family serine peptidase</fullName>
    </submittedName>
</protein>
<proteinExistence type="inferred from homology"/>
<dbReference type="CDD" id="cd04842">
    <property type="entry name" value="Peptidases_S8_Kp43_protease"/>
    <property type="match status" value="1"/>
</dbReference>
<dbReference type="Pfam" id="PF18962">
    <property type="entry name" value="Por_Secre_tail"/>
    <property type="match status" value="1"/>
</dbReference>
<feature type="active site" description="Charge relay system" evidence="6">
    <location>
        <position position="359"/>
    </location>
</feature>
<dbReference type="Gene3D" id="2.60.40.10">
    <property type="entry name" value="Immunoglobulins"/>
    <property type="match status" value="1"/>
</dbReference>
<evidence type="ECO:0000313" key="8">
    <source>
        <dbReference type="EMBL" id="MEM0575053.1"/>
    </source>
</evidence>
<dbReference type="Pfam" id="PF20009">
    <property type="entry name" value="GEVED"/>
    <property type="match status" value="1"/>
</dbReference>
<dbReference type="Pfam" id="PF00041">
    <property type="entry name" value="fn3"/>
    <property type="match status" value="1"/>
</dbReference>
<dbReference type="SUPFAM" id="SSF49265">
    <property type="entry name" value="Fibronectin type III"/>
    <property type="match status" value="1"/>
</dbReference>
<evidence type="ECO:0000256" key="4">
    <source>
        <dbReference type="ARBA" id="ARBA00022801"/>
    </source>
</evidence>
<keyword evidence="2 6" id="KW-0645">Protease</keyword>